<dbReference type="EMBL" id="JAACJL010000044">
    <property type="protein sequence ID" value="KAF4614744.1"/>
    <property type="molecule type" value="Genomic_DNA"/>
</dbReference>
<organism evidence="2 3">
    <name type="scientific">Agrocybe pediades</name>
    <dbReference type="NCBI Taxonomy" id="84607"/>
    <lineage>
        <taxon>Eukaryota</taxon>
        <taxon>Fungi</taxon>
        <taxon>Dikarya</taxon>
        <taxon>Basidiomycota</taxon>
        <taxon>Agaricomycotina</taxon>
        <taxon>Agaricomycetes</taxon>
        <taxon>Agaricomycetidae</taxon>
        <taxon>Agaricales</taxon>
        <taxon>Agaricineae</taxon>
        <taxon>Strophariaceae</taxon>
        <taxon>Agrocybe</taxon>
    </lineage>
</organism>
<dbReference type="InterPro" id="IPR001736">
    <property type="entry name" value="PLipase_D/transphosphatidylase"/>
</dbReference>
<dbReference type="PANTHER" id="PTHR21248:SF22">
    <property type="entry name" value="PHOSPHOLIPASE D"/>
    <property type="match status" value="1"/>
</dbReference>
<feature type="domain" description="PLD phosphodiesterase" evidence="1">
    <location>
        <begin position="528"/>
        <end position="550"/>
    </location>
</feature>
<dbReference type="Proteomes" id="UP000521872">
    <property type="component" value="Unassembled WGS sequence"/>
</dbReference>
<dbReference type="Gene3D" id="3.30.870.10">
    <property type="entry name" value="Endonuclease Chain A"/>
    <property type="match status" value="1"/>
</dbReference>
<evidence type="ECO:0000259" key="1">
    <source>
        <dbReference type="PROSITE" id="PS50035"/>
    </source>
</evidence>
<sequence>MFEGFVSDKVYALVHSPETVTSSLAAAPPTESVGAVAEKLFGLSPQRAHNLKVGHRRPTKEDLDRVAECGKFTSRPSDLFLQIYGEVLRTYEYDPLANLCSPSLAASTGVIPLSIISVIPDIMRHYADCIVRAEKEVFFATIFSPPSEVKGLIDIFCTSSWEASVAADVITDALRELSRRAIQRGEKVAVKIMYDRGNIKQMYKPHQIVPVAEYTGDAVKLPHPDEVPGIDMEVDRKIALINSNNTQDRVNMEMMSHVEGPIVEAFYDMALLSWNNAFNPPLPLLACPPTPPAKYQFGDDHAHIAGKDLAGAKEDAAESIKTHDFPEDMKHHDDGYDADYVAEQRHEESGLHGTNKFSKLAALTKHLNTTLTPDTKATLPEGVDMEDFTPHIIHAPHDPFPIAMVNRRPRGAIEYTDINNPQDMAWLAAFEYAERKVFIQTPTFNAAAVVEATLAAVRRGIEVILYVNLGYNDGGESLPFQGGTNEVVIANMYKQLEPEHKKLLKAYWYTGKDMCRPVNASKKQRNCHVKLMIVDDHVGIMGNGNQDSQSWYHSQEANIMIDSPAVCKEWADGVRGEPASWPSLQEGPLRDTNNRIANQNTHLYGRLDDDGIWRDSKDGSVLEDMGSTKGGSILGLGKGLVSAVQRVRGKGGF</sequence>
<dbReference type="InterPro" id="IPR025202">
    <property type="entry name" value="PLD-like_dom"/>
</dbReference>
<accession>A0A8H4VNX2</accession>
<evidence type="ECO:0000313" key="2">
    <source>
        <dbReference type="EMBL" id="KAF4614744.1"/>
    </source>
</evidence>
<dbReference type="CDD" id="cd00138">
    <property type="entry name" value="PLDc_SF"/>
    <property type="match status" value="1"/>
</dbReference>
<dbReference type="AlphaFoldDB" id="A0A8H4VNX2"/>
<dbReference type="PANTHER" id="PTHR21248">
    <property type="entry name" value="CARDIOLIPIN SYNTHASE"/>
    <property type="match status" value="1"/>
</dbReference>
<reference evidence="2 3" key="1">
    <citation type="submission" date="2019-12" db="EMBL/GenBank/DDBJ databases">
        <authorList>
            <person name="Floudas D."/>
            <person name="Bentzer J."/>
            <person name="Ahren D."/>
            <person name="Johansson T."/>
            <person name="Persson P."/>
            <person name="Tunlid A."/>
        </authorList>
    </citation>
    <scope>NUCLEOTIDE SEQUENCE [LARGE SCALE GENOMIC DNA]</scope>
    <source>
        <strain evidence="2 3">CBS 102.39</strain>
    </source>
</reference>
<dbReference type="Pfam" id="PF13091">
    <property type="entry name" value="PLDc_2"/>
    <property type="match status" value="1"/>
</dbReference>
<dbReference type="GO" id="GO:0032049">
    <property type="term" value="P:cardiolipin biosynthetic process"/>
    <property type="evidence" value="ECO:0007669"/>
    <property type="project" value="UniProtKB-ARBA"/>
</dbReference>
<dbReference type="GO" id="GO:0030572">
    <property type="term" value="F:phosphatidyltransferase activity"/>
    <property type="evidence" value="ECO:0007669"/>
    <property type="project" value="UniProtKB-ARBA"/>
</dbReference>
<dbReference type="SUPFAM" id="SSF56024">
    <property type="entry name" value="Phospholipase D/nuclease"/>
    <property type="match status" value="2"/>
</dbReference>
<protein>
    <recommendedName>
        <fullName evidence="1">PLD phosphodiesterase domain-containing protein</fullName>
    </recommendedName>
</protein>
<dbReference type="PROSITE" id="PS50035">
    <property type="entry name" value="PLD"/>
    <property type="match status" value="1"/>
</dbReference>
<name>A0A8H4VNX2_9AGAR</name>
<proteinExistence type="predicted"/>
<evidence type="ECO:0000313" key="3">
    <source>
        <dbReference type="Proteomes" id="UP000521872"/>
    </source>
</evidence>
<gene>
    <name evidence="2" type="ORF">D9613_002661</name>
</gene>
<comment type="caution">
    <text evidence="2">The sequence shown here is derived from an EMBL/GenBank/DDBJ whole genome shotgun (WGS) entry which is preliminary data.</text>
</comment>
<keyword evidence="3" id="KW-1185">Reference proteome</keyword>